<dbReference type="PANTHER" id="PTHR22683:SF41">
    <property type="entry name" value="DNA TRANSLOCASE FTSK"/>
    <property type="match status" value="1"/>
</dbReference>
<dbReference type="Proteomes" id="UP000019772">
    <property type="component" value="Chromosome"/>
</dbReference>
<dbReference type="PROSITE" id="PS50901">
    <property type="entry name" value="FTSK"/>
    <property type="match status" value="1"/>
</dbReference>
<keyword evidence="7" id="KW-1185">Reference proteome</keyword>
<name>X4ZFT7_9BACL</name>
<feature type="binding site" evidence="4">
    <location>
        <begin position="402"/>
        <end position="409"/>
    </location>
    <ligand>
        <name>ATP</name>
        <dbReference type="ChEBI" id="CHEBI:30616"/>
    </ligand>
</feature>
<organism evidence="6 7">
    <name type="scientific">Paenibacillus sabinae T27</name>
    <dbReference type="NCBI Taxonomy" id="1268072"/>
    <lineage>
        <taxon>Bacteria</taxon>
        <taxon>Bacillati</taxon>
        <taxon>Bacillota</taxon>
        <taxon>Bacilli</taxon>
        <taxon>Bacillales</taxon>
        <taxon>Paenibacillaceae</taxon>
        <taxon>Paenibacillus</taxon>
    </lineage>
</organism>
<accession>X4ZFT7</accession>
<dbReference type="PATRIC" id="fig|1268072.3.peg.717"/>
<dbReference type="CDD" id="cd01127">
    <property type="entry name" value="TrwB_TraG_TraD_VirD4"/>
    <property type="match status" value="1"/>
</dbReference>
<dbReference type="Gene3D" id="3.40.50.300">
    <property type="entry name" value="P-loop containing nucleotide triphosphate hydrolases"/>
    <property type="match status" value="1"/>
</dbReference>
<keyword evidence="6" id="KW-0131">Cell cycle</keyword>
<dbReference type="InterPro" id="IPR002543">
    <property type="entry name" value="FtsK_dom"/>
</dbReference>
<dbReference type="GO" id="GO:0016020">
    <property type="term" value="C:membrane"/>
    <property type="evidence" value="ECO:0007669"/>
    <property type="project" value="UniProtKB-SubCell"/>
</dbReference>
<keyword evidence="2 4" id="KW-0547">Nucleotide-binding</keyword>
<evidence type="ECO:0000313" key="7">
    <source>
        <dbReference type="Proteomes" id="UP000019772"/>
    </source>
</evidence>
<comment type="subcellular location">
    <subcellularLocation>
        <location evidence="1">Membrane</location>
        <topology evidence="1">Multi-pass membrane protein</topology>
    </subcellularLocation>
</comment>
<dbReference type="PANTHER" id="PTHR22683">
    <property type="entry name" value="SPORULATION PROTEIN RELATED"/>
    <property type="match status" value="1"/>
</dbReference>
<protein>
    <submittedName>
        <fullName evidence="6">Cell division protein FtsK</fullName>
    </submittedName>
</protein>
<evidence type="ECO:0000256" key="1">
    <source>
        <dbReference type="ARBA" id="ARBA00004141"/>
    </source>
</evidence>
<evidence type="ECO:0000256" key="2">
    <source>
        <dbReference type="ARBA" id="ARBA00022741"/>
    </source>
</evidence>
<keyword evidence="3 4" id="KW-0067">ATP-binding</keyword>
<dbReference type="Pfam" id="PF01580">
    <property type="entry name" value="FtsK_SpoIIIE"/>
    <property type="match status" value="1"/>
</dbReference>
<evidence type="ECO:0000259" key="5">
    <source>
        <dbReference type="PROSITE" id="PS50901"/>
    </source>
</evidence>
<dbReference type="GO" id="GO:0005524">
    <property type="term" value="F:ATP binding"/>
    <property type="evidence" value="ECO:0007669"/>
    <property type="project" value="UniProtKB-UniRule"/>
</dbReference>
<dbReference type="InterPro" id="IPR050206">
    <property type="entry name" value="FtsK/SpoIIIE/SftA"/>
</dbReference>
<sequence>MGINRQTGLALTERLLKLTSELERISEERRLAYEWLRREIPGEHLRLEDYDLLKSRQEAVQEVFTRDWNRKLAELDEWCRRVRRRQPRLIDLQEEHLNNGDKLPDALAFGRMKLSCEGWSGHVPRLLPFPFKRGIRMSNDRKEQSWLHQLLLRLMTALPANALRIVAYDPLHLGSALRPFLPLLDLQKPFADRRIWTRSEEIEEVLRRELDDIEQLLQRRFGGSAVDWQSYNKLHPDHAIPYKVLVVLHVPEQLTEKSLWYLGRILEFGPACGVLPILSMEEGSLEDRRYDALRGQVERLTQGIEQLLESNPVFRSFRHLAVTEEQEQWPDRLLDLLGRLAERYRSSNAFIRKIRDQWGEAACWTASSRDGISACIGWTPDGREVEFTLGRVDSEHHALLAGRSGSGKSNLLHVLIHSLCHRYAPDELQVYMLDYKQGTEFAVYANPPLPQAVLVATESDPEYGTTVLAHIEQELQRRASAFKRHAVRDCAEYRKNTGLPLPRVLLIIDEFQLLFSENKDVAEAAEKSLNMLLRQGRAYGIHVLLATQTLKGIQSMSMAQLISQIGCRMALACSEEDSAMILGSNNWAAAELKSPPEGILNDANGAGSANRRFLIPYAEPDLIRSHLDELHERSEQRGFASSAKIFNGAHLPPIPDSRSYAAQLAGAGEPALVLGEKLDFSGNPLRLAFDRQQPGHLLIAGHDPVIRQGLLLSVIRSLSLSEHVRRIAYYDAANKGASALREAAVESAGSRIRLFGYEWDGDFSFLDHTEDGKADVLIIDGLENAKPFHSAVPSFGKPKDPASPADSLRRTLESGHSPIVIAVVDNWRKANAACKDLLPQFELKIGYRLSEDDAGALVQGGGFAKLKGLDNGNKAVFIDKLKNRQDWFRPYCDIHTEKDEPW</sequence>
<evidence type="ECO:0000313" key="6">
    <source>
        <dbReference type="EMBL" id="AHV95630.1"/>
    </source>
</evidence>
<dbReference type="KEGG" id="psab:PSAB_03470"/>
<keyword evidence="6" id="KW-0132">Cell division</keyword>
<dbReference type="SUPFAM" id="SSF52540">
    <property type="entry name" value="P-loop containing nucleoside triphosphate hydrolases"/>
    <property type="match status" value="1"/>
</dbReference>
<dbReference type="HOGENOM" id="CLU_008270_1_0_9"/>
<evidence type="ECO:0000256" key="3">
    <source>
        <dbReference type="ARBA" id="ARBA00022840"/>
    </source>
</evidence>
<dbReference type="STRING" id="1268072.PSAB_03470"/>
<dbReference type="InterPro" id="IPR027417">
    <property type="entry name" value="P-loop_NTPase"/>
</dbReference>
<dbReference type="AlphaFoldDB" id="X4ZFT7"/>
<dbReference type="GO" id="GO:0003677">
    <property type="term" value="F:DNA binding"/>
    <property type="evidence" value="ECO:0007669"/>
    <property type="project" value="InterPro"/>
</dbReference>
<gene>
    <name evidence="6" type="ORF">PSAB_03470</name>
</gene>
<feature type="domain" description="FtsK" evidence="5">
    <location>
        <begin position="382"/>
        <end position="580"/>
    </location>
</feature>
<dbReference type="EMBL" id="CP004078">
    <property type="protein sequence ID" value="AHV95630.1"/>
    <property type="molecule type" value="Genomic_DNA"/>
</dbReference>
<dbReference type="GO" id="GO:0051301">
    <property type="term" value="P:cell division"/>
    <property type="evidence" value="ECO:0007669"/>
    <property type="project" value="UniProtKB-KW"/>
</dbReference>
<reference evidence="6 7" key="1">
    <citation type="journal article" date="2014" name="PLoS Genet.">
        <title>Comparative Genomic Analysis of N2-Fixing and Non-N2-Fixing Paenibacillus spp.: Organization, Evolution and Expression of the Nitrogen Fixation Genes.</title>
        <authorList>
            <person name="Xie J.B."/>
            <person name="Du Z."/>
            <person name="Bai L."/>
            <person name="Tian C."/>
            <person name="Zhang Y."/>
            <person name="Xie J.Y."/>
            <person name="Wang T."/>
            <person name="Liu X."/>
            <person name="Chen X."/>
            <person name="Cheng Q."/>
            <person name="Chen S."/>
            <person name="Li J."/>
        </authorList>
    </citation>
    <scope>NUCLEOTIDE SEQUENCE [LARGE SCALE GENOMIC DNA]</scope>
    <source>
        <strain evidence="6 7">T27</strain>
    </source>
</reference>
<proteinExistence type="predicted"/>
<evidence type="ECO:0000256" key="4">
    <source>
        <dbReference type="PROSITE-ProRule" id="PRU00289"/>
    </source>
</evidence>
<dbReference type="eggNOG" id="COG1674">
    <property type="taxonomic scope" value="Bacteria"/>
</dbReference>